<keyword evidence="5" id="KW-1015">Disulfide bond</keyword>
<evidence type="ECO:0000256" key="2">
    <source>
        <dbReference type="ARBA" id="ARBA00022559"/>
    </source>
</evidence>
<evidence type="ECO:0000256" key="5">
    <source>
        <dbReference type="ARBA" id="ARBA00023157"/>
    </source>
</evidence>
<dbReference type="PANTHER" id="PTHR42801:SF4">
    <property type="entry name" value="AHPC_TSA FAMILY PROTEIN"/>
    <property type="match status" value="1"/>
</dbReference>
<name>A0A5K7YTJ8_9BACT</name>
<keyword evidence="3" id="KW-0049">Antioxidant</keyword>
<evidence type="ECO:0000256" key="3">
    <source>
        <dbReference type="ARBA" id="ARBA00022862"/>
    </source>
</evidence>
<dbReference type="GO" id="GO:0005737">
    <property type="term" value="C:cytoplasm"/>
    <property type="evidence" value="ECO:0007669"/>
    <property type="project" value="TreeGrafter"/>
</dbReference>
<keyword evidence="4" id="KW-0560">Oxidoreductase</keyword>
<dbReference type="InterPro" id="IPR036249">
    <property type="entry name" value="Thioredoxin-like_sf"/>
</dbReference>
<dbReference type="KEGG" id="dalk:DSCA_58880"/>
<sequence>MRDALPDLAAAGVAVVGISPDDISQQKKFDDRHGLGFPLLSDGDHRIAESYGVWGEKKMYGKTFMGIVRSAFLIDEAGNLAATGYKISPKNTVPTLMKWLA</sequence>
<dbReference type="GO" id="GO:0045454">
    <property type="term" value="P:cell redox homeostasis"/>
    <property type="evidence" value="ECO:0007669"/>
    <property type="project" value="TreeGrafter"/>
</dbReference>
<dbReference type="OrthoDB" id="9812811at2"/>
<evidence type="ECO:0000256" key="4">
    <source>
        <dbReference type="ARBA" id="ARBA00023002"/>
    </source>
</evidence>
<dbReference type="Pfam" id="PF00578">
    <property type="entry name" value="AhpC-TSA"/>
    <property type="match status" value="1"/>
</dbReference>
<evidence type="ECO:0000313" key="10">
    <source>
        <dbReference type="Proteomes" id="UP000427906"/>
    </source>
</evidence>
<dbReference type="GO" id="GO:0008379">
    <property type="term" value="F:thioredoxin peroxidase activity"/>
    <property type="evidence" value="ECO:0007669"/>
    <property type="project" value="TreeGrafter"/>
</dbReference>
<dbReference type="CDD" id="cd03017">
    <property type="entry name" value="PRX_BCP"/>
    <property type="match status" value="1"/>
</dbReference>
<dbReference type="GO" id="GO:0034599">
    <property type="term" value="P:cellular response to oxidative stress"/>
    <property type="evidence" value="ECO:0007669"/>
    <property type="project" value="TreeGrafter"/>
</dbReference>
<dbReference type="InterPro" id="IPR000866">
    <property type="entry name" value="AhpC/TSA"/>
</dbReference>
<dbReference type="AlphaFoldDB" id="A0A5K7YTJ8"/>
<proteinExistence type="predicted"/>
<feature type="domain" description="Alkyl hydroperoxide reductase subunit C/ Thiol specific antioxidant" evidence="8">
    <location>
        <begin position="1"/>
        <end position="81"/>
    </location>
</feature>
<dbReference type="Gene3D" id="3.40.30.10">
    <property type="entry name" value="Glutaredoxin"/>
    <property type="match status" value="1"/>
</dbReference>
<organism evidence="9 10">
    <name type="scientific">Desulfosarcina alkanivorans</name>
    <dbReference type="NCBI Taxonomy" id="571177"/>
    <lineage>
        <taxon>Bacteria</taxon>
        <taxon>Pseudomonadati</taxon>
        <taxon>Thermodesulfobacteriota</taxon>
        <taxon>Desulfobacteria</taxon>
        <taxon>Desulfobacterales</taxon>
        <taxon>Desulfosarcinaceae</taxon>
        <taxon>Desulfosarcina</taxon>
    </lineage>
</organism>
<accession>A0A5K7YTJ8</accession>
<comment type="function">
    <text evidence="1">Thiol-specific peroxidase that catalyzes the reduction of hydrogen peroxide and organic hydroperoxides to water and alcohols, respectively. Plays a role in cell protection against oxidative stress by detoxifying peroxides and as sensor of hydrogen peroxide-mediated signaling events.</text>
</comment>
<keyword evidence="10" id="KW-1185">Reference proteome</keyword>
<protein>
    <recommendedName>
        <fullName evidence="7">Thioredoxin-dependent peroxiredoxin Bcp</fullName>
    </recommendedName>
</protein>
<evidence type="ECO:0000256" key="1">
    <source>
        <dbReference type="ARBA" id="ARBA00003330"/>
    </source>
</evidence>
<dbReference type="SUPFAM" id="SSF52833">
    <property type="entry name" value="Thioredoxin-like"/>
    <property type="match status" value="1"/>
</dbReference>
<evidence type="ECO:0000259" key="8">
    <source>
        <dbReference type="Pfam" id="PF00578"/>
    </source>
</evidence>
<dbReference type="PANTHER" id="PTHR42801">
    <property type="entry name" value="THIOREDOXIN-DEPENDENT PEROXIDE REDUCTASE"/>
    <property type="match status" value="1"/>
</dbReference>
<dbReference type="EMBL" id="AP021874">
    <property type="protein sequence ID" value="BBO71958.1"/>
    <property type="molecule type" value="Genomic_DNA"/>
</dbReference>
<keyword evidence="2" id="KW-0575">Peroxidase</keyword>
<dbReference type="InterPro" id="IPR050924">
    <property type="entry name" value="Peroxiredoxin_BCP/PrxQ"/>
</dbReference>
<keyword evidence="6" id="KW-0676">Redox-active center</keyword>
<dbReference type="Proteomes" id="UP000427906">
    <property type="component" value="Chromosome"/>
</dbReference>
<evidence type="ECO:0000256" key="6">
    <source>
        <dbReference type="ARBA" id="ARBA00023284"/>
    </source>
</evidence>
<evidence type="ECO:0000313" key="9">
    <source>
        <dbReference type="EMBL" id="BBO71958.1"/>
    </source>
</evidence>
<evidence type="ECO:0000256" key="7">
    <source>
        <dbReference type="ARBA" id="ARBA00042639"/>
    </source>
</evidence>
<gene>
    <name evidence="9" type="ORF">DSCA_58880</name>
</gene>
<reference evidence="9 10" key="1">
    <citation type="submission" date="2019-11" db="EMBL/GenBank/DDBJ databases">
        <title>Comparative genomics of hydrocarbon-degrading Desulfosarcina strains.</title>
        <authorList>
            <person name="Watanabe M."/>
            <person name="Kojima H."/>
            <person name="Fukui M."/>
        </authorList>
    </citation>
    <scope>NUCLEOTIDE SEQUENCE [LARGE SCALE GENOMIC DNA]</scope>
    <source>
        <strain evidence="9 10">PL12</strain>
    </source>
</reference>